<feature type="chain" id="PRO_5032723598" evidence="4">
    <location>
        <begin position="20"/>
        <end position="855"/>
    </location>
</feature>
<dbReference type="NCBIfam" id="TIGR04183">
    <property type="entry name" value="Por_Secre_tail"/>
    <property type="match status" value="1"/>
</dbReference>
<organism evidence="7 8">
    <name type="scientific">Winogradskyella flava</name>
    <dbReference type="NCBI Taxonomy" id="1884876"/>
    <lineage>
        <taxon>Bacteria</taxon>
        <taxon>Pseudomonadati</taxon>
        <taxon>Bacteroidota</taxon>
        <taxon>Flavobacteriia</taxon>
        <taxon>Flavobacteriales</taxon>
        <taxon>Flavobacteriaceae</taxon>
        <taxon>Winogradskyella</taxon>
    </lineage>
</organism>
<name>A0A842IU93_9FLAO</name>
<feature type="domain" description="DUF7619" evidence="6">
    <location>
        <begin position="640"/>
        <end position="766"/>
    </location>
</feature>
<dbReference type="InterPro" id="IPR052574">
    <property type="entry name" value="CDIRP"/>
</dbReference>
<evidence type="ECO:0000256" key="1">
    <source>
        <dbReference type="ARBA" id="ARBA00022614"/>
    </source>
</evidence>
<dbReference type="RefSeq" id="WP_185790337.1">
    <property type="nucleotide sequence ID" value="NZ_JACLCP010000006.1"/>
</dbReference>
<dbReference type="Gene3D" id="3.80.10.10">
    <property type="entry name" value="Ribonuclease Inhibitor"/>
    <property type="match status" value="2"/>
</dbReference>
<comment type="caution">
    <text evidence="7">The sequence shown here is derived from an EMBL/GenBank/DDBJ whole genome shotgun (WGS) entry which is preliminary data.</text>
</comment>
<evidence type="ECO:0000259" key="5">
    <source>
        <dbReference type="Pfam" id="PF18962"/>
    </source>
</evidence>
<dbReference type="Pfam" id="PF18962">
    <property type="entry name" value="Por_Secre_tail"/>
    <property type="match status" value="1"/>
</dbReference>
<proteinExistence type="predicted"/>
<dbReference type="InterPro" id="IPR026444">
    <property type="entry name" value="Secre_tail"/>
</dbReference>
<dbReference type="InterPro" id="IPR055353">
    <property type="entry name" value="DUF7619"/>
</dbReference>
<evidence type="ECO:0000256" key="4">
    <source>
        <dbReference type="SAM" id="SignalP"/>
    </source>
</evidence>
<dbReference type="AlphaFoldDB" id="A0A842IU93"/>
<keyword evidence="2 4" id="KW-0732">Signal</keyword>
<dbReference type="NCBIfam" id="TIGR01451">
    <property type="entry name" value="B_ant_repeat"/>
    <property type="match status" value="1"/>
</dbReference>
<evidence type="ECO:0000313" key="7">
    <source>
        <dbReference type="EMBL" id="MBC2846630.1"/>
    </source>
</evidence>
<gene>
    <name evidence="7" type="ORF">H7F21_16105</name>
</gene>
<evidence type="ECO:0000259" key="6">
    <source>
        <dbReference type="Pfam" id="PF24595"/>
    </source>
</evidence>
<dbReference type="GO" id="GO:0035591">
    <property type="term" value="F:signaling adaptor activity"/>
    <property type="evidence" value="ECO:0007669"/>
    <property type="project" value="TreeGrafter"/>
</dbReference>
<accession>A0A842IU93</accession>
<feature type="signal peptide" evidence="4">
    <location>
        <begin position="1"/>
        <end position="19"/>
    </location>
</feature>
<dbReference type="Pfam" id="PF24595">
    <property type="entry name" value="DUF7619"/>
    <property type="match status" value="1"/>
</dbReference>
<dbReference type="PANTHER" id="PTHR47566:SF1">
    <property type="entry name" value="PROTEIN NUD1"/>
    <property type="match status" value="1"/>
</dbReference>
<evidence type="ECO:0000256" key="2">
    <source>
        <dbReference type="ARBA" id="ARBA00022729"/>
    </source>
</evidence>
<evidence type="ECO:0000313" key="8">
    <source>
        <dbReference type="Proteomes" id="UP000533900"/>
    </source>
</evidence>
<keyword evidence="3" id="KW-0677">Repeat</keyword>
<keyword evidence="1" id="KW-0433">Leucine-rich repeat</keyword>
<protein>
    <submittedName>
        <fullName evidence="7">T9SS type A sorting domain-containing protein</fullName>
    </submittedName>
</protein>
<dbReference type="EMBL" id="JACLCP010000006">
    <property type="protein sequence ID" value="MBC2846630.1"/>
    <property type="molecule type" value="Genomic_DNA"/>
</dbReference>
<sequence>MKQLLLLVLCFFALANSQAQIVNIPDANFKAKLLEASSSNQIAEILNYGYDVIDYNYDGEIQVYEAEEVISLNLNFSEISDLTGIEAFINLEKLECRQNQISVLDLSQNTQLVELDMLWNNISNFNFSSLVDLEILSVGDPLIDIDLSQNLQLKNLYLASSSINSLDISNNVSLEMLRIIAPLISTLDLASNINLISLGLSNLNSLNSIDISHNTNLQVFDSSDVIFTSVDLSQNLNLVTFRCINGQLTALDLTNNALLEHVRCDNNFLTEIDISQNPLLQLLDITNNQITSLDASGNLAINSLRLNNNLISEIDVSQNQELYSLEVANNQLVSVDLSNNFLINFANISSNESLVYVNIKNGNIDELVQIFNNPNLETVCIDSNELSNGGVAIGPSVVPLSEYCTFIPGGDYNIISGYIIFDSDDNGCDTNDLSYPNLRLDISDGMDSGITFSNNAGEYTFYTNEGTYDIIPNIENPSWFSVSPSNVQIPFIDLNNTVNQDFCITPNGTHNDLEIVIVPIVAAQPGFDASYQIVYKNKGNQVLSGSVDFTYNDSVLDLISTSAVPDIQTPGNMSWNYADLNPFERRTIDVVFNVNSPMETPAVNIDDVLDFTAVINPISGDEIPNDNTFRLEQVVIGSYDPNDITCLESGTVAPEKIGEYLHYNIRFENTGTAPTSFVVVKDIIDGTKFDLSSFQVMHSSHDMATRITNSTVEFLFETLSLGPNEMGNIVFKIKTLDTLSVGDSVAQQAEIFFDFNFPIETNNAETSFQLLSIEDTRSTDSFVIFPNPSKDRVTIEANSTIESITLYDVQGRELSSISVNALIHLLDISNYRSGIYFLEVSSLSGNRLTQQLIKK</sequence>
<dbReference type="Proteomes" id="UP000533900">
    <property type="component" value="Unassembled WGS sequence"/>
</dbReference>
<dbReference type="PROSITE" id="PS51450">
    <property type="entry name" value="LRR"/>
    <property type="match status" value="1"/>
</dbReference>
<dbReference type="InterPro" id="IPR047589">
    <property type="entry name" value="DUF11_rpt"/>
</dbReference>
<dbReference type="PANTHER" id="PTHR47566">
    <property type="match status" value="1"/>
</dbReference>
<dbReference type="SUPFAM" id="SSF52058">
    <property type="entry name" value="L domain-like"/>
    <property type="match status" value="2"/>
</dbReference>
<keyword evidence="8" id="KW-1185">Reference proteome</keyword>
<feature type="domain" description="Secretion system C-terminal sorting" evidence="5">
    <location>
        <begin position="784"/>
        <end position="848"/>
    </location>
</feature>
<reference evidence="7" key="1">
    <citation type="submission" date="2020-08" db="EMBL/GenBank/DDBJ databases">
        <title>Winogradskyella ouciana sp. nov., isolated from the hadal seawater of the Mariana Trench.</title>
        <authorList>
            <person name="He X."/>
        </authorList>
    </citation>
    <scope>NUCLEOTIDE SEQUENCE [LARGE SCALE GENOMIC DNA]</scope>
    <source>
        <strain evidence="7">KCTC 52348</strain>
    </source>
</reference>
<dbReference type="InterPro" id="IPR032675">
    <property type="entry name" value="LRR_dom_sf"/>
</dbReference>
<dbReference type="InterPro" id="IPR001611">
    <property type="entry name" value="Leu-rich_rpt"/>
</dbReference>
<evidence type="ECO:0000256" key="3">
    <source>
        <dbReference type="ARBA" id="ARBA00022737"/>
    </source>
</evidence>